<proteinExistence type="predicted"/>
<gene>
    <name evidence="3" type="ORF">SCD90_12660</name>
</gene>
<sequence>MKDEGGASAVEFALVAPVFLMLVIGIFAFGLYLGTAHCVQQLAAEAARASVAGLSPAERSSLAQGLVTNSLPSYTLLDPAALSLAVNADPADANLINIDLSYDTSGMGIWAFERLLPLPPKMIHRGAVIRRGGY</sequence>
<keyword evidence="1" id="KW-1133">Transmembrane helix</keyword>
<dbReference type="Proteomes" id="UP001274321">
    <property type="component" value="Unassembled WGS sequence"/>
</dbReference>
<dbReference type="InterPro" id="IPR012495">
    <property type="entry name" value="TadE-like_dom"/>
</dbReference>
<accession>A0ABU4RPZ4</accession>
<evidence type="ECO:0000259" key="2">
    <source>
        <dbReference type="Pfam" id="PF07811"/>
    </source>
</evidence>
<evidence type="ECO:0000256" key="1">
    <source>
        <dbReference type="SAM" id="Phobius"/>
    </source>
</evidence>
<feature type="transmembrane region" description="Helical" evidence="1">
    <location>
        <begin position="12"/>
        <end position="33"/>
    </location>
</feature>
<evidence type="ECO:0000313" key="3">
    <source>
        <dbReference type="EMBL" id="MDX6806918.1"/>
    </source>
</evidence>
<name>A0ABU4RPZ4_9HYPH</name>
<keyword evidence="4" id="KW-1185">Reference proteome</keyword>
<keyword evidence="1" id="KW-0812">Transmembrane</keyword>
<dbReference type="RefSeq" id="WP_319845186.1">
    <property type="nucleotide sequence ID" value="NZ_JAXAFJ010000008.1"/>
</dbReference>
<comment type="caution">
    <text evidence="3">The sequence shown here is derived from an EMBL/GenBank/DDBJ whole genome shotgun (WGS) entry which is preliminary data.</text>
</comment>
<feature type="domain" description="TadE-like" evidence="2">
    <location>
        <begin position="6"/>
        <end position="48"/>
    </location>
</feature>
<organism evidence="3 4">
    <name type="scientific">Terrihabitans rhizophilus</name>
    <dbReference type="NCBI Taxonomy" id="3092662"/>
    <lineage>
        <taxon>Bacteria</taxon>
        <taxon>Pseudomonadati</taxon>
        <taxon>Pseudomonadota</taxon>
        <taxon>Alphaproteobacteria</taxon>
        <taxon>Hyphomicrobiales</taxon>
        <taxon>Terrihabitans</taxon>
    </lineage>
</organism>
<keyword evidence="1" id="KW-0472">Membrane</keyword>
<reference evidence="3 4" key="1">
    <citation type="submission" date="2023-11" db="EMBL/GenBank/DDBJ databases">
        <authorList>
            <person name="Bao R."/>
        </authorList>
    </citation>
    <scope>NUCLEOTIDE SEQUENCE [LARGE SCALE GENOMIC DNA]</scope>
    <source>
        <strain evidence="3 4">PJ23</strain>
    </source>
</reference>
<evidence type="ECO:0000313" key="4">
    <source>
        <dbReference type="Proteomes" id="UP001274321"/>
    </source>
</evidence>
<dbReference type="Pfam" id="PF07811">
    <property type="entry name" value="TadE"/>
    <property type="match status" value="1"/>
</dbReference>
<protein>
    <submittedName>
        <fullName evidence="3">TadE/TadG family type IV pilus assembly protein</fullName>
    </submittedName>
</protein>
<dbReference type="EMBL" id="JAXAFJ010000008">
    <property type="protein sequence ID" value="MDX6806918.1"/>
    <property type="molecule type" value="Genomic_DNA"/>
</dbReference>